<dbReference type="Gene3D" id="1.10.10.10">
    <property type="entry name" value="Winged helix-like DNA-binding domain superfamily/Winged helix DNA-binding domain"/>
    <property type="match status" value="1"/>
</dbReference>
<evidence type="ECO:0000313" key="6">
    <source>
        <dbReference type="EMBL" id="TNF65872.1"/>
    </source>
</evidence>
<evidence type="ECO:0000259" key="5">
    <source>
        <dbReference type="PROSITE" id="PS50931"/>
    </source>
</evidence>
<dbReference type="PANTHER" id="PTHR30126">
    <property type="entry name" value="HTH-TYPE TRANSCRIPTIONAL REGULATOR"/>
    <property type="match status" value="1"/>
</dbReference>
<evidence type="ECO:0000256" key="3">
    <source>
        <dbReference type="ARBA" id="ARBA00023125"/>
    </source>
</evidence>
<feature type="domain" description="HTH lysR-type" evidence="5">
    <location>
        <begin position="1"/>
        <end position="58"/>
    </location>
</feature>
<evidence type="ECO:0000256" key="4">
    <source>
        <dbReference type="ARBA" id="ARBA00023163"/>
    </source>
</evidence>
<proteinExistence type="inferred from homology"/>
<dbReference type="InterPro" id="IPR036390">
    <property type="entry name" value="WH_DNA-bd_sf"/>
</dbReference>
<protein>
    <submittedName>
        <fullName evidence="6">LysR family transcriptional regulator</fullName>
    </submittedName>
</protein>
<gene>
    <name evidence="6" type="ORF">FBF48_10060</name>
</gene>
<dbReference type="GO" id="GO:0000976">
    <property type="term" value="F:transcription cis-regulatory region binding"/>
    <property type="evidence" value="ECO:0007669"/>
    <property type="project" value="TreeGrafter"/>
</dbReference>
<evidence type="ECO:0000256" key="1">
    <source>
        <dbReference type="ARBA" id="ARBA00009437"/>
    </source>
</evidence>
<name>A0AAX2UZ82_STRSL</name>
<evidence type="ECO:0000256" key="2">
    <source>
        <dbReference type="ARBA" id="ARBA00023015"/>
    </source>
</evidence>
<dbReference type="SUPFAM" id="SSF46785">
    <property type="entry name" value="Winged helix' DNA-binding domain"/>
    <property type="match status" value="1"/>
</dbReference>
<dbReference type="PROSITE" id="PS50931">
    <property type="entry name" value="HTH_LYSR"/>
    <property type="match status" value="1"/>
</dbReference>
<evidence type="ECO:0000313" key="7">
    <source>
        <dbReference type="Proteomes" id="UP000308186"/>
    </source>
</evidence>
<dbReference type="InterPro" id="IPR000847">
    <property type="entry name" value="LysR_HTH_N"/>
</dbReference>
<sequence length="93" mass="10610">MNFQQCRYVQTIAETGSFSKAAKKLFLTQPNLSASIRDLEEELGVQLFERSNTGAKLTDDGHDFLKYAKRILGELDLLEGRYRKSFKKSFTVA</sequence>
<dbReference type="EMBL" id="VDCW01000018">
    <property type="protein sequence ID" value="TNF65872.1"/>
    <property type="molecule type" value="Genomic_DNA"/>
</dbReference>
<keyword evidence="3" id="KW-0238">DNA-binding</keyword>
<dbReference type="Pfam" id="PF00126">
    <property type="entry name" value="HTH_1"/>
    <property type="match status" value="1"/>
</dbReference>
<dbReference type="GO" id="GO:0003700">
    <property type="term" value="F:DNA-binding transcription factor activity"/>
    <property type="evidence" value="ECO:0007669"/>
    <property type="project" value="InterPro"/>
</dbReference>
<comment type="similarity">
    <text evidence="1">Belongs to the LysR transcriptional regulatory family.</text>
</comment>
<dbReference type="PRINTS" id="PR00039">
    <property type="entry name" value="HTHLYSR"/>
</dbReference>
<dbReference type="RefSeq" id="WP_139724834.1">
    <property type="nucleotide sequence ID" value="NZ_VDCW01000018.1"/>
</dbReference>
<feature type="non-terminal residue" evidence="6">
    <location>
        <position position="93"/>
    </location>
</feature>
<keyword evidence="2" id="KW-0805">Transcription regulation</keyword>
<reference evidence="6 7" key="1">
    <citation type="submission" date="2019-06" db="EMBL/GenBank/DDBJ databases">
        <title>Genome Announcement To Ensure Probiotic Safety of Streptococcus salivarius UBSS01.</title>
        <authorList>
            <person name="Sulthana A."/>
            <person name="Lakshmi S.G."/>
            <person name="Madempudi R.S."/>
        </authorList>
    </citation>
    <scope>NUCLEOTIDE SEQUENCE [LARGE SCALE GENOMIC DNA]</scope>
    <source>
        <strain evidence="6 7">UBSS01</strain>
    </source>
</reference>
<dbReference type="FunFam" id="1.10.10.10:FF:000001">
    <property type="entry name" value="LysR family transcriptional regulator"/>
    <property type="match status" value="1"/>
</dbReference>
<accession>A0AAX2UZ82</accession>
<dbReference type="AlphaFoldDB" id="A0AAX2UZ82"/>
<dbReference type="Proteomes" id="UP000308186">
    <property type="component" value="Unassembled WGS sequence"/>
</dbReference>
<dbReference type="PANTHER" id="PTHR30126:SF40">
    <property type="entry name" value="HTH-TYPE TRANSCRIPTIONAL REGULATOR GLTR"/>
    <property type="match status" value="1"/>
</dbReference>
<keyword evidence="4" id="KW-0804">Transcription</keyword>
<organism evidence="6 7">
    <name type="scientific">Streptococcus salivarius</name>
    <dbReference type="NCBI Taxonomy" id="1304"/>
    <lineage>
        <taxon>Bacteria</taxon>
        <taxon>Bacillati</taxon>
        <taxon>Bacillota</taxon>
        <taxon>Bacilli</taxon>
        <taxon>Lactobacillales</taxon>
        <taxon>Streptococcaceae</taxon>
        <taxon>Streptococcus</taxon>
    </lineage>
</organism>
<comment type="caution">
    <text evidence="6">The sequence shown here is derived from an EMBL/GenBank/DDBJ whole genome shotgun (WGS) entry which is preliminary data.</text>
</comment>
<dbReference type="InterPro" id="IPR036388">
    <property type="entry name" value="WH-like_DNA-bd_sf"/>
</dbReference>